<evidence type="ECO:0000313" key="1">
    <source>
        <dbReference type="EMBL" id="KKS43223.1"/>
    </source>
</evidence>
<sequence>MEEVEAQKHQILKMSLDSNAVTAVAKKTVRMNEITTAGIPQAQIAKMTGMGTKKMIRTTISLDLNQSNMGLLLLGCGIEGHHT</sequence>
<comment type="caution">
    <text evidence="1">The sequence shown here is derived from an EMBL/GenBank/DDBJ whole genome shotgun (WGS) entry which is preliminary data.</text>
</comment>
<dbReference type="AlphaFoldDB" id="A0A0G1C0R2"/>
<evidence type="ECO:0000313" key="2">
    <source>
        <dbReference type="Proteomes" id="UP000033854"/>
    </source>
</evidence>
<accession>A0A0G1C0R2</accession>
<reference evidence="1 2" key="1">
    <citation type="journal article" date="2015" name="Nature">
        <title>rRNA introns, odd ribosomes, and small enigmatic genomes across a large radiation of phyla.</title>
        <authorList>
            <person name="Brown C.T."/>
            <person name="Hug L.A."/>
            <person name="Thomas B.C."/>
            <person name="Sharon I."/>
            <person name="Castelle C.J."/>
            <person name="Singh A."/>
            <person name="Wilkins M.J."/>
            <person name="Williams K.H."/>
            <person name="Banfield J.F."/>
        </authorList>
    </citation>
    <scope>NUCLEOTIDE SEQUENCE [LARGE SCALE GENOMIC DNA]</scope>
</reference>
<dbReference type="EMBL" id="LCDA01000002">
    <property type="protein sequence ID" value="KKS43223.1"/>
    <property type="molecule type" value="Genomic_DNA"/>
</dbReference>
<gene>
    <name evidence="1" type="ORF">UV06_C0002G0125</name>
</gene>
<protein>
    <submittedName>
        <fullName evidence="1">Uncharacterized protein</fullName>
    </submittedName>
</protein>
<name>A0A0G1C0R2_9BACT</name>
<dbReference type="Proteomes" id="UP000033854">
    <property type="component" value="Unassembled WGS sequence"/>
</dbReference>
<proteinExistence type="predicted"/>
<organism evidence="1 2">
    <name type="scientific">Candidatus Collierbacteria bacterium GW2011_GWA2_42_17</name>
    <dbReference type="NCBI Taxonomy" id="1618378"/>
    <lineage>
        <taxon>Bacteria</taxon>
        <taxon>Candidatus Collieribacteriota</taxon>
    </lineage>
</organism>